<sequence length="631" mass="69744">MESSQFSLPKALEYLSEIQEHINEVRLQNESTCRDINQLLNKPWLGKTSPASSSLAGTQEEGSRGSASAPEHLTDGNVFSVEEQSMLAEVDGVLAQAQKLRQFQSKVKSKQTSSSNQDKNSPIAVSAPNHTEPPKSTEVAEPSTAPDQQNNQESQGELTNQNTNNSGGGATDVAVISARDLDRLLKKDPLTRKEQTSKLTRPTSGTTKLSKQPKSKRTASGTSGVHGQASRKNSQLGTSSAEIGRHISKPVSRFGNAQSKYMQSAKAKTLAKDNSRKINIQGSGNGPSVRQSSSQGQTKRPSSANRTSNEVARVPSGKSNVKIEQPSRTQRSTDTVDRVTQSVAQLEVSKALETRSGDTHHETKTSPSTEADLTPHREKIPFMLRRDGSSLTVPSKLKKHYQTDAKLRDKLTSLIHGDGSSHSEHFLDLFGDNPSYSLHLDAELQRLTAEYQHLIQLTRDLRKQLHAIHGKTPWEDVYYLHAISEVIRQRQAEISQQFCELKDGLKDGTDVTVSRSSHKTMNSSPFLWHQVNNFEDELLSIPDGNILQYSSRAELLEWNQLVYRIQHIQQEKIIQEVAGDAILELLSGIDYEDPSYPTLYRITHGLILNSGSVYPSMISDEERGITPGPEF</sequence>
<dbReference type="GeneID" id="100893706"/>
<feature type="compositionally biased region" description="Basic and acidic residues" evidence="1">
    <location>
        <begin position="179"/>
        <end position="196"/>
    </location>
</feature>
<protein>
    <submittedName>
        <fullName evidence="2">Uncharacterized protein</fullName>
    </submittedName>
</protein>
<dbReference type="EnsemblMetazoa" id="XM_030984202">
    <property type="protein sequence ID" value="XP_030840062"/>
    <property type="gene ID" value="LOC100893706"/>
</dbReference>
<dbReference type="OMA" id="WEDVYYL"/>
<dbReference type="Proteomes" id="UP000007110">
    <property type="component" value="Unassembled WGS sequence"/>
</dbReference>
<dbReference type="RefSeq" id="XP_030840062.1">
    <property type="nucleotide sequence ID" value="XM_030984202.1"/>
</dbReference>
<reference evidence="2" key="2">
    <citation type="submission" date="2021-01" db="UniProtKB">
        <authorList>
            <consortium name="EnsemblMetazoa"/>
        </authorList>
    </citation>
    <scope>IDENTIFICATION</scope>
</reference>
<evidence type="ECO:0000256" key="1">
    <source>
        <dbReference type="SAM" id="MobiDB-lite"/>
    </source>
</evidence>
<feature type="compositionally biased region" description="Basic and acidic residues" evidence="1">
    <location>
        <begin position="350"/>
        <end position="364"/>
    </location>
</feature>
<dbReference type="KEGG" id="spu:100893706"/>
<keyword evidence="3" id="KW-1185">Reference proteome</keyword>
<accession>A0A7M7NQM8</accession>
<feature type="compositionally biased region" description="Polar residues" evidence="1">
    <location>
        <begin position="277"/>
        <end position="310"/>
    </location>
</feature>
<dbReference type="InParanoid" id="A0A7M7NQM8"/>
<dbReference type="OrthoDB" id="9939072at2759"/>
<feature type="compositionally biased region" description="Polar residues" evidence="1">
    <location>
        <begin position="326"/>
        <end position="344"/>
    </location>
</feature>
<reference evidence="3" key="1">
    <citation type="submission" date="2015-02" db="EMBL/GenBank/DDBJ databases">
        <title>Genome sequencing for Strongylocentrotus purpuratus.</title>
        <authorList>
            <person name="Murali S."/>
            <person name="Liu Y."/>
            <person name="Vee V."/>
            <person name="English A."/>
            <person name="Wang M."/>
            <person name="Skinner E."/>
            <person name="Han Y."/>
            <person name="Muzny D.M."/>
            <person name="Worley K.C."/>
            <person name="Gibbs R.A."/>
        </authorList>
    </citation>
    <scope>NUCLEOTIDE SEQUENCE</scope>
</reference>
<dbReference type="AlphaFoldDB" id="A0A7M7NQM8"/>
<feature type="compositionally biased region" description="Polar residues" evidence="1">
    <location>
        <begin position="197"/>
        <end position="210"/>
    </location>
</feature>
<proteinExistence type="predicted"/>
<feature type="region of interest" description="Disordered" evidence="1">
    <location>
        <begin position="42"/>
        <end position="78"/>
    </location>
</feature>
<evidence type="ECO:0000313" key="2">
    <source>
        <dbReference type="EnsemblMetazoa" id="XP_030840062"/>
    </source>
</evidence>
<name>A0A7M7NQM8_STRPU</name>
<feature type="compositionally biased region" description="Low complexity" evidence="1">
    <location>
        <begin position="104"/>
        <end position="115"/>
    </location>
</feature>
<feature type="compositionally biased region" description="Polar residues" evidence="1">
    <location>
        <begin position="145"/>
        <end position="165"/>
    </location>
</feature>
<organism evidence="2 3">
    <name type="scientific">Strongylocentrotus purpuratus</name>
    <name type="common">Purple sea urchin</name>
    <dbReference type="NCBI Taxonomy" id="7668"/>
    <lineage>
        <taxon>Eukaryota</taxon>
        <taxon>Metazoa</taxon>
        <taxon>Echinodermata</taxon>
        <taxon>Eleutherozoa</taxon>
        <taxon>Echinozoa</taxon>
        <taxon>Echinoidea</taxon>
        <taxon>Euechinoidea</taxon>
        <taxon>Echinacea</taxon>
        <taxon>Camarodonta</taxon>
        <taxon>Echinidea</taxon>
        <taxon>Strongylocentrotidae</taxon>
        <taxon>Strongylocentrotus</taxon>
    </lineage>
</organism>
<feature type="region of interest" description="Disordered" evidence="1">
    <location>
        <begin position="104"/>
        <end position="377"/>
    </location>
</feature>
<feature type="compositionally biased region" description="Polar residues" evidence="1">
    <location>
        <begin position="218"/>
        <end position="241"/>
    </location>
</feature>
<evidence type="ECO:0000313" key="3">
    <source>
        <dbReference type="Proteomes" id="UP000007110"/>
    </source>
</evidence>